<sequence length="1177" mass="129011">MVIFNVNYTDDFPTEWTLQPITVREQVNDTQIVDWSTPEQRKKVIRDDDCGTSVQLAFNENAETKEYFRVGRGPSLFIKKPLDYEAKRQHTLNVTATVISPQIGSQSRYVDYPGQLVINVQDADDRDPIFDAQVYQLELLENGGSGKKVATGPVITAADGDVGINATLEYSVVETDPLLNVTITADGKILVTGPIDREATSAYTIIIKAQQQKNPLASATATVSLTIKDVNDNRPTFSGTQELSATVQETAAAGTHVTWLQASDADEGENALFEYVVNEDSGAFEIRTNPGANLVELVVKNSTLLKGHDSVQVDIRLIERKDVEGGDICDFVSSCGVNITVTIVDVNDNRPVFTQPRYSWDIFNDQEVDVEFAKIQATDDDKGKNAEIRYSVLSLFGDRTPDCLKVRVNAVTGVLTLHEKVMADVTCIYTATACDSPLDPRLRRCANAVVTITVSQSPSTNGSTEVVSYNAHIPEGRAVGSRVMDLPIDGLVTENSNFTIEGRLLKTARVLDREEQDSHIVLAGRRNGAELVEALRITVYVDNVNDNPPLFTSDNYQIQLRQSDEAGQIVLNVSATDEDGDDDIVTFSLLNMKDIFSIDPITGQISLVVSASSVAEKEGEAAALQEGESVLLVEARDSGTPPFKTTANVQVYFPSLNETASIMVPVRKDKLTKDKTGVESKLSDLLSVPVQVIRIESIGSVQDLGSKIFIKQVAQGGQGISSEEQLLELIRQQERAIHAAFAQKYNNENNVNDGDSPGNDDEEKDDDDDDGISLLAIILICLIVSIIIVLLIFAIVFYRTRKWYQREVSVLTKLNKNTSIYDKAPTYAGDSTATHGYMQANTDINQNGSPRRSSVNLVAYTNDAYIADEEEDEPNYSRIREVLGNSRRPLQSNGQSTRYGNGRKVSSPTDEAQEVGPVTEPASTPDLLPANAQSATPDTGEQEEPVYSLARSPRSSTANPVFRTTIDVQYPRLQLNEDASGPVESSRDGLPSHQNSHSNAPEVETRVGPSANWSFRRTCLQQSAANSGGPNERGDFDDLDSKTVSPASSRQRRGSMKAGSESDSGVPSDRDLRLDDETDLETLPSNFGKGSSPIYASIYPSIQRDTDNLRLQPTAPQTDRNGLPPGAAMSFEPEPDYEKRVRFEEAQRRKEMVELPRADTLCDEVTARNPDTEITTF</sequence>
<keyword evidence="6 10" id="KW-1133">Transmembrane helix</keyword>
<comment type="subcellular location">
    <subcellularLocation>
        <location evidence="1">Membrane</location>
        <topology evidence="1">Single-pass membrane protein</topology>
    </subcellularLocation>
</comment>
<gene>
    <name evidence="12" type="ORF">ElyMa_000999000</name>
</gene>
<dbReference type="GO" id="GO:0016477">
    <property type="term" value="P:cell migration"/>
    <property type="evidence" value="ECO:0007669"/>
    <property type="project" value="TreeGrafter"/>
</dbReference>
<feature type="region of interest" description="Disordered" evidence="9">
    <location>
        <begin position="1114"/>
        <end position="1137"/>
    </location>
</feature>
<keyword evidence="4" id="KW-0677">Repeat</keyword>
<dbReference type="GO" id="GO:0008013">
    <property type="term" value="F:beta-catenin binding"/>
    <property type="evidence" value="ECO:0007669"/>
    <property type="project" value="TreeGrafter"/>
</dbReference>
<dbReference type="GO" id="GO:0045296">
    <property type="term" value="F:cadherin binding"/>
    <property type="evidence" value="ECO:0007669"/>
    <property type="project" value="TreeGrafter"/>
</dbReference>
<dbReference type="GO" id="GO:0007156">
    <property type="term" value="P:homophilic cell adhesion via plasma membrane adhesion molecules"/>
    <property type="evidence" value="ECO:0007669"/>
    <property type="project" value="InterPro"/>
</dbReference>
<feature type="transmembrane region" description="Helical" evidence="10">
    <location>
        <begin position="774"/>
        <end position="798"/>
    </location>
</feature>
<dbReference type="PROSITE" id="PS50268">
    <property type="entry name" value="CADHERIN_2"/>
    <property type="match status" value="5"/>
</dbReference>
<evidence type="ECO:0000256" key="2">
    <source>
        <dbReference type="ARBA" id="ARBA00022692"/>
    </source>
</evidence>
<comment type="caution">
    <text evidence="12">The sequence shown here is derived from an EMBL/GenBank/DDBJ whole genome shotgun (WGS) entry which is preliminary data.</text>
</comment>
<evidence type="ECO:0000256" key="8">
    <source>
        <dbReference type="PROSITE-ProRule" id="PRU00043"/>
    </source>
</evidence>
<evidence type="ECO:0000313" key="12">
    <source>
        <dbReference type="EMBL" id="GFR97683.1"/>
    </source>
</evidence>
<dbReference type="AlphaFoldDB" id="A0AAV4HKV1"/>
<feature type="domain" description="Cadherin" evidence="11">
    <location>
        <begin position="15"/>
        <end position="130"/>
    </location>
</feature>
<evidence type="ECO:0000256" key="1">
    <source>
        <dbReference type="ARBA" id="ARBA00004167"/>
    </source>
</evidence>
<keyword evidence="2 10" id="KW-0812">Transmembrane</keyword>
<dbReference type="PANTHER" id="PTHR24027">
    <property type="entry name" value="CADHERIN-23"/>
    <property type="match status" value="1"/>
</dbReference>
<dbReference type="Pfam" id="PF00028">
    <property type="entry name" value="Cadherin"/>
    <property type="match status" value="2"/>
</dbReference>
<dbReference type="Gene3D" id="2.60.40.60">
    <property type="entry name" value="Cadherins"/>
    <property type="match status" value="6"/>
</dbReference>
<dbReference type="InterPro" id="IPR020894">
    <property type="entry name" value="Cadherin_CS"/>
</dbReference>
<feature type="domain" description="Cadherin" evidence="11">
    <location>
        <begin position="239"/>
        <end position="353"/>
    </location>
</feature>
<evidence type="ECO:0000256" key="3">
    <source>
        <dbReference type="ARBA" id="ARBA00022729"/>
    </source>
</evidence>
<feature type="region of interest" description="Disordered" evidence="9">
    <location>
        <begin position="1022"/>
        <end position="1094"/>
    </location>
</feature>
<dbReference type="GO" id="GO:0016342">
    <property type="term" value="C:catenin complex"/>
    <property type="evidence" value="ECO:0007669"/>
    <property type="project" value="TreeGrafter"/>
</dbReference>
<feature type="domain" description="Cadherin" evidence="11">
    <location>
        <begin position="552"/>
        <end position="667"/>
    </location>
</feature>
<dbReference type="PROSITE" id="PS00232">
    <property type="entry name" value="CADHERIN_1"/>
    <property type="match status" value="2"/>
</dbReference>
<dbReference type="GO" id="GO:0005509">
    <property type="term" value="F:calcium ion binding"/>
    <property type="evidence" value="ECO:0007669"/>
    <property type="project" value="UniProtKB-UniRule"/>
</dbReference>
<feature type="compositionally biased region" description="Polar residues" evidence="9">
    <location>
        <begin position="888"/>
        <end position="910"/>
    </location>
</feature>
<evidence type="ECO:0000256" key="10">
    <source>
        <dbReference type="SAM" id="Phobius"/>
    </source>
</evidence>
<feature type="compositionally biased region" description="Basic and acidic residues" evidence="9">
    <location>
        <begin position="1032"/>
        <end position="1041"/>
    </location>
</feature>
<keyword evidence="13" id="KW-1185">Reference proteome</keyword>
<organism evidence="12 13">
    <name type="scientific">Elysia marginata</name>
    <dbReference type="NCBI Taxonomy" id="1093978"/>
    <lineage>
        <taxon>Eukaryota</taxon>
        <taxon>Metazoa</taxon>
        <taxon>Spiralia</taxon>
        <taxon>Lophotrochozoa</taxon>
        <taxon>Mollusca</taxon>
        <taxon>Gastropoda</taxon>
        <taxon>Heterobranchia</taxon>
        <taxon>Euthyneura</taxon>
        <taxon>Panpulmonata</taxon>
        <taxon>Sacoglossa</taxon>
        <taxon>Placobranchoidea</taxon>
        <taxon>Plakobranchidae</taxon>
        <taxon>Elysia</taxon>
    </lineage>
</organism>
<evidence type="ECO:0000256" key="4">
    <source>
        <dbReference type="ARBA" id="ARBA00022737"/>
    </source>
</evidence>
<keyword evidence="3" id="KW-0732">Signal</keyword>
<feature type="region of interest" description="Disordered" evidence="9">
    <location>
        <begin position="882"/>
        <end position="1006"/>
    </location>
</feature>
<evidence type="ECO:0000259" key="11">
    <source>
        <dbReference type="PROSITE" id="PS50268"/>
    </source>
</evidence>
<feature type="domain" description="Cadherin" evidence="11">
    <location>
        <begin position="131"/>
        <end position="237"/>
    </location>
</feature>
<dbReference type="PRINTS" id="PR00205">
    <property type="entry name" value="CADHERIN"/>
</dbReference>
<evidence type="ECO:0000256" key="7">
    <source>
        <dbReference type="ARBA" id="ARBA00023136"/>
    </source>
</evidence>
<name>A0AAV4HKV1_9GAST</name>
<protein>
    <submittedName>
        <fullName evidence="12">Protocadherin Fat 4-like</fullName>
    </submittedName>
</protein>
<evidence type="ECO:0000256" key="5">
    <source>
        <dbReference type="ARBA" id="ARBA00022837"/>
    </source>
</evidence>
<feature type="region of interest" description="Disordered" evidence="9">
    <location>
        <begin position="747"/>
        <end position="766"/>
    </location>
</feature>
<evidence type="ECO:0000313" key="13">
    <source>
        <dbReference type="Proteomes" id="UP000762676"/>
    </source>
</evidence>
<evidence type="ECO:0000256" key="6">
    <source>
        <dbReference type="ARBA" id="ARBA00022989"/>
    </source>
</evidence>
<dbReference type="Proteomes" id="UP000762676">
    <property type="component" value="Unassembled WGS sequence"/>
</dbReference>
<keyword evidence="5 8" id="KW-0106">Calcium</keyword>
<evidence type="ECO:0000256" key="9">
    <source>
        <dbReference type="SAM" id="MobiDB-lite"/>
    </source>
</evidence>
<dbReference type="InterPro" id="IPR002126">
    <property type="entry name" value="Cadherin-like_dom"/>
</dbReference>
<accession>A0AAV4HKV1</accession>
<dbReference type="InterPro" id="IPR039808">
    <property type="entry name" value="Cadherin"/>
</dbReference>
<keyword evidence="7 10" id="KW-0472">Membrane</keyword>
<dbReference type="PANTHER" id="PTHR24027:SF422">
    <property type="entry name" value="CADHERIN DOMAIN-CONTAINING PROTEIN"/>
    <property type="match status" value="1"/>
</dbReference>
<reference evidence="12 13" key="1">
    <citation type="journal article" date="2021" name="Elife">
        <title>Chloroplast acquisition without the gene transfer in kleptoplastic sea slugs, Plakobranchus ocellatus.</title>
        <authorList>
            <person name="Maeda T."/>
            <person name="Takahashi S."/>
            <person name="Yoshida T."/>
            <person name="Shimamura S."/>
            <person name="Takaki Y."/>
            <person name="Nagai Y."/>
            <person name="Toyoda A."/>
            <person name="Suzuki Y."/>
            <person name="Arimoto A."/>
            <person name="Ishii H."/>
            <person name="Satoh N."/>
            <person name="Nishiyama T."/>
            <person name="Hasebe M."/>
            <person name="Maruyama T."/>
            <person name="Minagawa J."/>
            <person name="Obokata J."/>
            <person name="Shigenobu S."/>
        </authorList>
    </citation>
    <scope>NUCLEOTIDE SEQUENCE [LARGE SCALE GENOMIC DNA]</scope>
</reference>
<feature type="domain" description="Cadherin" evidence="11">
    <location>
        <begin position="354"/>
        <end position="551"/>
    </location>
</feature>
<dbReference type="InterPro" id="IPR015919">
    <property type="entry name" value="Cadherin-like_sf"/>
</dbReference>
<dbReference type="SMART" id="SM00112">
    <property type="entry name" value="CA"/>
    <property type="match status" value="6"/>
</dbReference>
<dbReference type="CDD" id="cd11304">
    <property type="entry name" value="Cadherin_repeat"/>
    <property type="match status" value="6"/>
</dbReference>
<proteinExistence type="predicted"/>
<dbReference type="EMBL" id="BMAT01002039">
    <property type="protein sequence ID" value="GFR97683.1"/>
    <property type="molecule type" value="Genomic_DNA"/>
</dbReference>
<dbReference type="SUPFAM" id="SSF49313">
    <property type="entry name" value="Cadherin-like"/>
    <property type="match status" value="4"/>
</dbReference>